<evidence type="ECO:0000313" key="2">
    <source>
        <dbReference type="EMBL" id="KAI5317093.1"/>
    </source>
</evidence>
<comment type="caution">
    <text evidence="2">The sequence shown here is derived from an EMBL/GenBank/DDBJ whole genome shotgun (WGS) entry which is preliminary data.</text>
</comment>
<accession>A0AAD4YQP3</accession>
<evidence type="ECO:0000256" key="1">
    <source>
        <dbReference type="SAM" id="MobiDB-lite"/>
    </source>
</evidence>
<feature type="compositionally biased region" description="Basic and acidic residues" evidence="1">
    <location>
        <begin position="25"/>
        <end position="49"/>
    </location>
</feature>
<name>A0AAD4YQP3_PRUDU</name>
<sequence length="112" mass="12541">MEQKLAEKDAEIVLLSTRLKEKVVIGEQDRGKTNESVAHEQQTKEEKAESSTSTISPNDIKALIAKGIREFQLSIAPPVQGYRKPFPSHYDAIPFPKGCQRPIFDKFDGINS</sequence>
<dbReference type="Proteomes" id="UP001054821">
    <property type="component" value="Chromosome 7"/>
</dbReference>
<organism evidence="2 3">
    <name type="scientific">Prunus dulcis</name>
    <name type="common">Almond</name>
    <name type="synonym">Amygdalus dulcis</name>
    <dbReference type="NCBI Taxonomy" id="3755"/>
    <lineage>
        <taxon>Eukaryota</taxon>
        <taxon>Viridiplantae</taxon>
        <taxon>Streptophyta</taxon>
        <taxon>Embryophyta</taxon>
        <taxon>Tracheophyta</taxon>
        <taxon>Spermatophyta</taxon>
        <taxon>Magnoliopsida</taxon>
        <taxon>eudicotyledons</taxon>
        <taxon>Gunneridae</taxon>
        <taxon>Pentapetalae</taxon>
        <taxon>rosids</taxon>
        <taxon>fabids</taxon>
        <taxon>Rosales</taxon>
        <taxon>Rosaceae</taxon>
        <taxon>Amygdaloideae</taxon>
        <taxon>Amygdaleae</taxon>
        <taxon>Prunus</taxon>
    </lineage>
</organism>
<proteinExistence type="predicted"/>
<feature type="region of interest" description="Disordered" evidence="1">
    <location>
        <begin position="25"/>
        <end position="55"/>
    </location>
</feature>
<dbReference type="AlphaFoldDB" id="A0AAD4YQP3"/>
<evidence type="ECO:0000313" key="3">
    <source>
        <dbReference type="Proteomes" id="UP001054821"/>
    </source>
</evidence>
<dbReference type="EMBL" id="JAJFAZ020000007">
    <property type="protein sequence ID" value="KAI5317093.1"/>
    <property type="molecule type" value="Genomic_DNA"/>
</dbReference>
<keyword evidence="3" id="KW-1185">Reference proteome</keyword>
<gene>
    <name evidence="2" type="ORF">L3X38_036800</name>
</gene>
<protein>
    <submittedName>
        <fullName evidence="2">Uncharacterized protein</fullName>
    </submittedName>
</protein>
<reference evidence="2 3" key="1">
    <citation type="journal article" date="2022" name="G3 (Bethesda)">
        <title>Whole-genome sequence and methylome profiling of the almond [Prunus dulcis (Mill.) D.A. Webb] cultivar 'Nonpareil'.</title>
        <authorList>
            <person name="D'Amico-Willman K.M."/>
            <person name="Ouma W.Z."/>
            <person name="Meulia T."/>
            <person name="Sideli G.M."/>
            <person name="Gradziel T.M."/>
            <person name="Fresnedo-Ramirez J."/>
        </authorList>
    </citation>
    <scope>NUCLEOTIDE SEQUENCE [LARGE SCALE GENOMIC DNA]</scope>
    <source>
        <strain evidence="2">Clone GOH B32 T37-40</strain>
    </source>
</reference>